<organism evidence="2">
    <name type="scientific">Trichogramma dendrolimi</name>
    <dbReference type="NCBI Taxonomy" id="114056"/>
    <lineage>
        <taxon>Eukaryota</taxon>
        <taxon>Metazoa</taxon>
        <taxon>Ecdysozoa</taxon>
        <taxon>Arthropoda</taxon>
        <taxon>Hexapoda</taxon>
        <taxon>Insecta</taxon>
        <taxon>Pterygota</taxon>
        <taxon>Neoptera</taxon>
        <taxon>Endopterygota</taxon>
        <taxon>Hymenoptera</taxon>
        <taxon>Apocrita</taxon>
        <taxon>Proctotrupomorpha</taxon>
        <taxon>Chalcidoidea</taxon>
        <taxon>Trichogrammatidae</taxon>
        <taxon>Trichogramma</taxon>
    </lineage>
</organism>
<protein>
    <submittedName>
        <fullName evidence="2">Chemosensory protein 3</fullName>
    </submittedName>
</protein>
<dbReference type="Pfam" id="PF03392">
    <property type="entry name" value="OS-D"/>
    <property type="match status" value="1"/>
</dbReference>
<sequence>MANRFVLALVLCTLVAGCLADEEKYSDKYDYIDVDNILGNERIRNQYFNCFLDYAPCLTADAKFFRDHFPEALVTKCKKCTEKQKEAFEKLVLYYTEKEPEKWRAALTKAIAESGKKRAKN</sequence>
<keyword evidence="1" id="KW-0732">Signal</keyword>
<dbReference type="PROSITE" id="PS51257">
    <property type="entry name" value="PROKAR_LIPOPROTEIN"/>
    <property type="match status" value="1"/>
</dbReference>
<evidence type="ECO:0000313" key="2">
    <source>
        <dbReference type="EMBL" id="ANG08517.1"/>
    </source>
</evidence>
<dbReference type="Gene3D" id="1.10.2080.10">
    <property type="entry name" value="Insect odorant-binding protein A10/Ejaculatory bulb-specific protein 3"/>
    <property type="match status" value="1"/>
</dbReference>
<dbReference type="AlphaFoldDB" id="A0A2S0BGA1"/>
<evidence type="ECO:0000256" key="1">
    <source>
        <dbReference type="SAM" id="SignalP"/>
    </source>
</evidence>
<dbReference type="SUPFAM" id="SSF100910">
    <property type="entry name" value="Chemosensory protein Csp2"/>
    <property type="match status" value="1"/>
</dbReference>
<dbReference type="InterPro" id="IPR036682">
    <property type="entry name" value="OS_D_A10/PebIII_sf"/>
</dbReference>
<feature type="signal peptide" evidence="1">
    <location>
        <begin position="1"/>
        <end position="20"/>
    </location>
</feature>
<dbReference type="PANTHER" id="PTHR11257">
    <property type="entry name" value="CHEMOSENSORY PROTEIN-RELATED"/>
    <property type="match status" value="1"/>
</dbReference>
<name>A0A2S0BGA1_9HYME</name>
<proteinExistence type="evidence at transcript level"/>
<accession>A0A2S0BGA1</accession>
<dbReference type="PANTHER" id="PTHR11257:SF13">
    <property type="entry name" value="GEO07322P1"/>
    <property type="match status" value="1"/>
</dbReference>
<reference evidence="2" key="1">
    <citation type="submission" date="2015-05" db="EMBL/GenBank/DDBJ databases">
        <title>Transcriptome analysis and olfactory genes identification of a widely used parasitoid wasp Trichogramma dendrolimi Matsumura (Hymenoptera: Trichogrammatidae).</title>
        <authorList>
            <person name="Zhang S."/>
        </authorList>
    </citation>
    <scope>NUCLEOTIDE SEQUENCE</scope>
</reference>
<feature type="chain" id="PRO_5015752928" evidence="1">
    <location>
        <begin position="21"/>
        <end position="121"/>
    </location>
</feature>
<dbReference type="EMBL" id="KR812317">
    <property type="protein sequence ID" value="ANG08517.1"/>
    <property type="molecule type" value="mRNA"/>
</dbReference>
<dbReference type="InterPro" id="IPR005055">
    <property type="entry name" value="A10/PebIII"/>
</dbReference>